<sequence length="165" mass="18500">MDSAAQRHPSRRLATTIEAILYLKAQPLTLSAIAEYAGCDRTTAEAALIELMDDYAHRDSALEVMETEEGYSFQLREAFQDLIQNLIPVDLGVAALRTLAVIALKGPIAQTELVNMRGSGAYQQVQELVERGFVRKKRQSSGRSYSLRVTNQFYQYFQVEQLPAL</sequence>
<dbReference type="PANTHER" id="PTHR34298">
    <property type="entry name" value="SEGREGATION AND CONDENSATION PROTEIN B"/>
    <property type="match status" value="1"/>
</dbReference>
<dbReference type="GO" id="GO:0051301">
    <property type="term" value="P:cell division"/>
    <property type="evidence" value="ECO:0007669"/>
    <property type="project" value="UniProtKB-KW"/>
</dbReference>
<keyword evidence="3" id="KW-0159">Chromosome partition</keyword>
<dbReference type="PANTHER" id="PTHR34298:SF2">
    <property type="entry name" value="SEGREGATION AND CONDENSATION PROTEIN B"/>
    <property type="match status" value="1"/>
</dbReference>
<accession>A0A6J4VRF6</accession>
<evidence type="ECO:0000256" key="3">
    <source>
        <dbReference type="ARBA" id="ARBA00022829"/>
    </source>
</evidence>
<dbReference type="Gene3D" id="1.10.10.10">
    <property type="entry name" value="Winged helix-like DNA-binding domain superfamily/Winged helix DNA-binding domain"/>
    <property type="match status" value="2"/>
</dbReference>
<dbReference type="InterPro" id="IPR005234">
    <property type="entry name" value="ScpB_csome_segregation"/>
</dbReference>
<proteinExistence type="predicted"/>
<organism evidence="5">
    <name type="scientific">uncultured Synechococcales cyanobacterium</name>
    <dbReference type="NCBI Taxonomy" id="1936017"/>
    <lineage>
        <taxon>Bacteria</taxon>
        <taxon>Bacillati</taxon>
        <taxon>Cyanobacteriota</taxon>
        <taxon>Cyanophyceae</taxon>
        <taxon>Synechococcales</taxon>
        <taxon>environmental samples</taxon>
    </lineage>
</organism>
<keyword evidence="2" id="KW-0132">Cell division</keyword>
<dbReference type="EMBL" id="CADCWO010000196">
    <property type="protein sequence ID" value="CAA9585685.1"/>
    <property type="molecule type" value="Genomic_DNA"/>
</dbReference>
<dbReference type="PIRSF" id="PIRSF019345">
    <property type="entry name" value="ScpB"/>
    <property type="match status" value="1"/>
</dbReference>
<dbReference type="NCBIfam" id="TIGR00281">
    <property type="entry name" value="SMC-Scp complex subunit ScpB"/>
    <property type="match status" value="1"/>
</dbReference>
<evidence type="ECO:0000313" key="5">
    <source>
        <dbReference type="EMBL" id="CAA9585685.1"/>
    </source>
</evidence>
<dbReference type="GO" id="GO:0051304">
    <property type="term" value="P:chromosome separation"/>
    <property type="evidence" value="ECO:0007669"/>
    <property type="project" value="InterPro"/>
</dbReference>
<evidence type="ECO:0000256" key="4">
    <source>
        <dbReference type="ARBA" id="ARBA00023306"/>
    </source>
</evidence>
<dbReference type="InterPro" id="IPR036388">
    <property type="entry name" value="WH-like_DNA-bd_sf"/>
</dbReference>
<dbReference type="InterPro" id="IPR036390">
    <property type="entry name" value="WH_DNA-bd_sf"/>
</dbReference>
<dbReference type="SUPFAM" id="SSF46785">
    <property type="entry name" value="Winged helix' DNA-binding domain"/>
    <property type="match status" value="2"/>
</dbReference>
<keyword evidence="1" id="KW-0963">Cytoplasm</keyword>
<evidence type="ECO:0000256" key="2">
    <source>
        <dbReference type="ARBA" id="ARBA00022618"/>
    </source>
</evidence>
<evidence type="ECO:0000256" key="1">
    <source>
        <dbReference type="ARBA" id="ARBA00022490"/>
    </source>
</evidence>
<dbReference type="AlphaFoldDB" id="A0A6J4VRF6"/>
<keyword evidence="4" id="KW-0131">Cell cycle</keyword>
<dbReference type="Pfam" id="PF04079">
    <property type="entry name" value="SMC_ScpB"/>
    <property type="match status" value="1"/>
</dbReference>
<name>A0A6J4VRF6_9CYAN</name>
<gene>
    <name evidence="5" type="ORF">AVDCRST_MAG81-3785</name>
</gene>
<reference evidence="5" key="1">
    <citation type="submission" date="2020-02" db="EMBL/GenBank/DDBJ databases">
        <authorList>
            <person name="Meier V. D."/>
        </authorList>
    </citation>
    <scope>NUCLEOTIDE SEQUENCE</scope>
    <source>
        <strain evidence="5">AVDCRST_MAG81</strain>
    </source>
</reference>
<protein>
    <submittedName>
        <fullName evidence="5">Segregation and condensation protein B</fullName>
    </submittedName>
</protein>